<keyword evidence="5" id="KW-1185">Reference proteome</keyword>
<accession>A0A426Y3I5</accession>
<organism evidence="3 4">
    <name type="scientific">Ensete ventricosum</name>
    <name type="common">Abyssinian banana</name>
    <name type="synonym">Musa ensete</name>
    <dbReference type="NCBI Taxonomy" id="4639"/>
    <lineage>
        <taxon>Eukaryota</taxon>
        <taxon>Viridiplantae</taxon>
        <taxon>Streptophyta</taxon>
        <taxon>Embryophyta</taxon>
        <taxon>Tracheophyta</taxon>
        <taxon>Spermatophyta</taxon>
        <taxon>Magnoliopsida</taxon>
        <taxon>Liliopsida</taxon>
        <taxon>Zingiberales</taxon>
        <taxon>Musaceae</taxon>
        <taxon>Ensete</taxon>
    </lineage>
</organism>
<protein>
    <submittedName>
        <fullName evidence="3">Uncharacterized protein</fullName>
    </submittedName>
</protein>
<comment type="caution">
    <text evidence="3">The sequence shown here is derived from an EMBL/GenBank/DDBJ whole genome shotgun (WGS) entry which is preliminary data.</text>
</comment>
<evidence type="ECO:0000256" key="1">
    <source>
        <dbReference type="SAM" id="MobiDB-lite"/>
    </source>
</evidence>
<dbReference type="EMBL" id="AMZH03015275">
    <property type="protein sequence ID" value="RRT46319.1"/>
    <property type="molecule type" value="Genomic_DNA"/>
</dbReference>
<feature type="region of interest" description="Disordered" evidence="1">
    <location>
        <begin position="106"/>
        <end position="132"/>
    </location>
</feature>
<reference evidence="2 5" key="3">
    <citation type="submission" date="2022-12" db="EMBL/GenBank/DDBJ databases">
        <title>Chromosome-scale assembly of the Ensete ventricosum genome.</title>
        <authorList>
            <person name="Dussert Y."/>
            <person name="Stocks J."/>
            <person name="Wendawek A."/>
            <person name="Woldeyes F."/>
            <person name="Nichols R.A."/>
            <person name="Borrell J.S."/>
        </authorList>
    </citation>
    <scope>NUCLEOTIDE SEQUENCE [LARGE SCALE GENOMIC DNA]</scope>
    <source>
        <strain evidence="5">cv. Maze</strain>
        <strain evidence="2">MazeRef_0001</strain>
        <tissue evidence="2">Seeds</tissue>
    </source>
</reference>
<dbReference type="Proteomes" id="UP000287651">
    <property type="component" value="Unassembled WGS sequence"/>
</dbReference>
<dbReference type="AlphaFoldDB" id="A0A426Y3I5"/>
<evidence type="ECO:0000313" key="2">
    <source>
        <dbReference type="EMBL" id="KAJ8505915.1"/>
    </source>
</evidence>
<reference evidence="3" key="2">
    <citation type="submission" date="2018-09" db="EMBL/GenBank/DDBJ databases">
        <authorList>
            <person name="Harrison J."/>
            <person name="Moore K.A."/>
            <person name="Paszkiewicz K."/>
            <person name="Jones T."/>
            <person name="Grant M."/>
            <person name="Ambacheew D."/>
            <person name="Muzemil S."/>
            <person name="Studholme D."/>
        </authorList>
    </citation>
    <scope>NUCLEOTIDE SEQUENCE</scope>
</reference>
<name>A0A426Y3I5_ENSVE</name>
<evidence type="ECO:0000313" key="4">
    <source>
        <dbReference type="Proteomes" id="UP000287651"/>
    </source>
</evidence>
<proteinExistence type="predicted"/>
<evidence type="ECO:0000313" key="5">
    <source>
        <dbReference type="Proteomes" id="UP001222027"/>
    </source>
</evidence>
<sequence>MLLQVKRGVDVGLIAHDGALGSGASVGQQARGGGGGGGGVEWLDLHVFLAMATVVVAGCSSREQPPGRLTIAALAPERRPLELSLLSHLPHPLQLLEPLLQKRDGGVEDGGVVGMPPHGSSLSSELRREAGV</sequence>
<evidence type="ECO:0000313" key="3">
    <source>
        <dbReference type="EMBL" id="RRT46319.1"/>
    </source>
</evidence>
<reference evidence="3 4" key="1">
    <citation type="journal article" date="2014" name="Agronomy (Basel)">
        <title>A Draft Genome Sequence for Ensete ventricosum, the Drought-Tolerant Tree Against Hunger.</title>
        <authorList>
            <person name="Harrison J."/>
            <person name="Moore K.A."/>
            <person name="Paszkiewicz K."/>
            <person name="Jones T."/>
            <person name="Grant M."/>
            <person name="Ambacheew D."/>
            <person name="Muzemil S."/>
            <person name="Studholme D.J."/>
        </authorList>
    </citation>
    <scope>NUCLEOTIDE SEQUENCE [LARGE SCALE GENOMIC DNA]</scope>
</reference>
<gene>
    <name evidence="3" type="ORF">B296_00046989</name>
    <name evidence="2" type="ORF">OPV22_006801</name>
</gene>
<dbReference type="EMBL" id="JAQQAF010000002">
    <property type="protein sequence ID" value="KAJ8505915.1"/>
    <property type="molecule type" value="Genomic_DNA"/>
</dbReference>
<dbReference type="Proteomes" id="UP001222027">
    <property type="component" value="Unassembled WGS sequence"/>
</dbReference>